<gene>
    <name evidence="2" type="ORF">FHQ18_03980</name>
</gene>
<dbReference type="Proteomes" id="UP000322876">
    <property type="component" value="Unassembled WGS sequence"/>
</dbReference>
<dbReference type="Pfam" id="PF08011">
    <property type="entry name" value="PDDEXK_9"/>
    <property type="match status" value="1"/>
</dbReference>
<dbReference type="OrthoDB" id="9808684at2"/>
<dbReference type="Gene3D" id="3.40.50.300">
    <property type="entry name" value="P-loop containing nucleotide triphosphate hydrolases"/>
    <property type="match status" value="1"/>
</dbReference>
<dbReference type="InterPro" id="IPR027417">
    <property type="entry name" value="P-loop_NTPase"/>
</dbReference>
<dbReference type="PANTHER" id="PTHR34825:SF1">
    <property type="entry name" value="AAA-ATPASE-LIKE DOMAIN-CONTAINING PROTEIN"/>
    <property type="match status" value="1"/>
</dbReference>
<dbReference type="AlphaFoldDB" id="A0A5A8F2V6"/>
<dbReference type="InterPro" id="IPR012547">
    <property type="entry name" value="PDDEXK_9"/>
</dbReference>
<name>A0A5A8F2V6_9BACT</name>
<reference evidence="2 3" key="1">
    <citation type="submission" date="2019-06" db="EMBL/GenBank/DDBJ databases">
        <title>Genomic insights into carbon and energy metabolism of Deferribacter autotrophicus revealed new metabolic traits in the phylum Deferribacteres.</title>
        <authorList>
            <person name="Slobodkin A.I."/>
            <person name="Slobodkina G.B."/>
            <person name="Allioux M."/>
            <person name="Alain K."/>
            <person name="Jebbar M."/>
            <person name="Shadrin V."/>
            <person name="Kublanov I.V."/>
            <person name="Toshchakov S.V."/>
            <person name="Bonch-Osmolovskaya E.A."/>
        </authorList>
    </citation>
    <scope>NUCLEOTIDE SEQUENCE [LARGE SCALE GENOMIC DNA]</scope>
    <source>
        <strain evidence="2 3">SL50</strain>
    </source>
</reference>
<dbReference type="Pfam" id="PF09820">
    <property type="entry name" value="AAA-ATPase_like"/>
    <property type="match status" value="1"/>
</dbReference>
<evidence type="ECO:0000259" key="1">
    <source>
        <dbReference type="Pfam" id="PF09820"/>
    </source>
</evidence>
<organism evidence="2 3">
    <name type="scientific">Deferribacter autotrophicus</name>
    <dbReference type="NCBI Taxonomy" id="500465"/>
    <lineage>
        <taxon>Bacteria</taxon>
        <taxon>Pseudomonadati</taxon>
        <taxon>Deferribacterota</taxon>
        <taxon>Deferribacteres</taxon>
        <taxon>Deferribacterales</taxon>
        <taxon>Deferribacteraceae</taxon>
        <taxon>Deferribacter</taxon>
    </lineage>
</organism>
<dbReference type="SUPFAM" id="SSF52540">
    <property type="entry name" value="P-loop containing nucleoside triphosphate hydrolases"/>
    <property type="match status" value="1"/>
</dbReference>
<sequence length="524" mass="61239">MKIKKLPIGQSSFENLIKNNCIYIDKTEKIYQLITTGQFYFLSRPRRFGKSLLVSTLKNIFLGNKELFKGLWIYESDYEWKKHPVITIDFNEILLDTSPKLLQGLAKTLDKIANYYEIKLCEVEYKYKFEELIVKLKGKYEHDVVVLIDEYDKPIITHLGVGEERLKIAKENRDILKSFYGTLKGENVIKNLRFVLLTGVSKFSKAGVFSELNNLNDISMHSKYADLLGVTEDELRLHFDDYLQETADELGIENEKLISKIIDYYNGYRFSEKNLKVINPYSLLCLFDNRMFRNYWFESGTPTFLVNLLKQEDFYLPRVENLIVKESIFSTYELEDLDPTALLFQTGYLTIKDYYIDTNEYVLSYPNKEVKYSFLEILYKSYTNDIDNDNRFLELGRALRSGNIDKFIELAKLIFSRIAYSVGSKLNEANFHTLFYLMVSAGGAPAEMEILSCDGRIDMVVSWKDKIFIMEFKCDQSAEKALEQIKEKNYSSRFRVQGSKLYLIGINFDTNIRNISDWKSEVIG</sequence>
<keyword evidence="3" id="KW-1185">Reference proteome</keyword>
<accession>A0A5A8F2V6</accession>
<proteinExistence type="predicted"/>
<feature type="domain" description="AAA-ATPase-like" evidence="1">
    <location>
        <begin position="7"/>
        <end position="209"/>
    </location>
</feature>
<dbReference type="PANTHER" id="PTHR34825">
    <property type="entry name" value="CONSERVED PROTEIN, WITH A WEAK D-GALACTARATE DEHYDRATASE/ALTRONATE HYDROLASE DOMAIN"/>
    <property type="match status" value="1"/>
</dbReference>
<evidence type="ECO:0000313" key="3">
    <source>
        <dbReference type="Proteomes" id="UP000322876"/>
    </source>
</evidence>
<dbReference type="InterPro" id="IPR018631">
    <property type="entry name" value="AAA-ATPase-like_dom"/>
</dbReference>
<evidence type="ECO:0000313" key="2">
    <source>
        <dbReference type="EMBL" id="KAA0258327.1"/>
    </source>
</evidence>
<protein>
    <submittedName>
        <fullName evidence="2">AAA family ATPase</fullName>
    </submittedName>
</protein>
<dbReference type="EMBL" id="VFJB01000004">
    <property type="protein sequence ID" value="KAA0258327.1"/>
    <property type="molecule type" value="Genomic_DNA"/>
</dbReference>
<comment type="caution">
    <text evidence="2">The sequence shown here is derived from an EMBL/GenBank/DDBJ whole genome shotgun (WGS) entry which is preliminary data.</text>
</comment>
<dbReference type="RefSeq" id="WP_149265885.1">
    <property type="nucleotide sequence ID" value="NZ_VFJB01000004.1"/>
</dbReference>